<dbReference type="EMBL" id="BMZN01000002">
    <property type="protein sequence ID" value="GHC41436.1"/>
    <property type="molecule type" value="Genomic_DNA"/>
</dbReference>
<keyword evidence="3" id="KW-1185">Reference proteome</keyword>
<feature type="transmembrane region" description="Helical" evidence="1">
    <location>
        <begin position="287"/>
        <end position="306"/>
    </location>
</feature>
<feature type="transmembrane region" description="Helical" evidence="1">
    <location>
        <begin position="226"/>
        <end position="248"/>
    </location>
</feature>
<feature type="transmembrane region" description="Helical" evidence="1">
    <location>
        <begin position="114"/>
        <end position="137"/>
    </location>
</feature>
<name>A0A8H9M7T1_9BURK</name>
<sequence length="455" mass="50537">MQRALSLDQSPSLSLTLPLFANVPFFGLLAAILALYSGPELFNSRWHPATLALTHAWTLGIVGSAMFASLAHILAVACNVRIQIPRSRALTFWGLFSVGTLLLITGFISWQSWAYQLAALCLGLALGAYIITMAFALWRSRRDVFRGAKEIVAPIRLALLGLLLTVSTGLIMLIALASEQNLPNLVSLHIMMGLAAWAGLLLMAMSFQLVPIFQVTELYPAPLVRWLPWGVTALLIAQWALAFLPGPWLPVRDLVSYLIFLAYGLWAIVSWVRIWKRKRPTAATSTLFWYSSLSSLLACIVLNFWANSPSAPNADLAIGVLLIMGALGSVVCGMMYTIVPFLLWREAQEHVSMDADNTEHTRALLRLIPKTAHYMPTFIARAHWALHSLSILVWTAASLGIAFFAWIAAPVLLLSFATLAWNLWTAWQRYRQSLHAMRVYQAEHHIDAKQHCPES</sequence>
<protein>
    <submittedName>
        <fullName evidence="2">Uncharacterized protein</fullName>
    </submittedName>
</protein>
<feature type="transmembrane region" description="Helical" evidence="1">
    <location>
        <begin position="318"/>
        <end position="344"/>
    </location>
</feature>
<dbReference type="Proteomes" id="UP000608923">
    <property type="component" value="Unassembled WGS sequence"/>
</dbReference>
<dbReference type="AlphaFoldDB" id="A0A8H9M7T1"/>
<comment type="caution">
    <text evidence="2">The sequence shown here is derived from an EMBL/GenBank/DDBJ whole genome shotgun (WGS) entry which is preliminary data.</text>
</comment>
<accession>A0A8H9M7T1</accession>
<proteinExistence type="predicted"/>
<reference evidence="3" key="1">
    <citation type="journal article" date="2019" name="Int. J. Syst. Evol. Microbiol.">
        <title>The Global Catalogue of Microorganisms (GCM) 10K type strain sequencing project: providing services to taxonomists for standard genome sequencing and annotation.</title>
        <authorList>
            <consortium name="The Broad Institute Genomics Platform"/>
            <consortium name="The Broad Institute Genome Sequencing Center for Infectious Disease"/>
            <person name="Wu L."/>
            <person name="Ma J."/>
        </authorList>
    </citation>
    <scope>NUCLEOTIDE SEQUENCE [LARGE SCALE GENOMIC DNA]</scope>
    <source>
        <strain evidence="3">KCTC 42083</strain>
    </source>
</reference>
<keyword evidence="1" id="KW-0812">Transmembrane</keyword>
<evidence type="ECO:0000313" key="2">
    <source>
        <dbReference type="EMBL" id="GHC41436.1"/>
    </source>
</evidence>
<feature type="transmembrane region" description="Helical" evidence="1">
    <location>
        <begin position="90"/>
        <end position="108"/>
    </location>
</feature>
<feature type="transmembrane region" description="Helical" evidence="1">
    <location>
        <begin position="254"/>
        <end position="275"/>
    </location>
</feature>
<feature type="transmembrane region" description="Helical" evidence="1">
    <location>
        <begin position="56"/>
        <end position="78"/>
    </location>
</feature>
<evidence type="ECO:0000313" key="3">
    <source>
        <dbReference type="Proteomes" id="UP000608923"/>
    </source>
</evidence>
<feature type="transmembrane region" description="Helical" evidence="1">
    <location>
        <begin position="378"/>
        <end position="397"/>
    </location>
</feature>
<keyword evidence="1" id="KW-0472">Membrane</keyword>
<keyword evidence="1" id="KW-1133">Transmembrane helix</keyword>
<feature type="transmembrane region" description="Helical" evidence="1">
    <location>
        <begin position="403"/>
        <end position="424"/>
    </location>
</feature>
<evidence type="ECO:0000256" key="1">
    <source>
        <dbReference type="SAM" id="Phobius"/>
    </source>
</evidence>
<feature type="transmembrane region" description="Helical" evidence="1">
    <location>
        <begin position="157"/>
        <end position="178"/>
    </location>
</feature>
<gene>
    <name evidence="2" type="ORF">GCM10010096_09920</name>
</gene>
<feature type="transmembrane region" description="Helical" evidence="1">
    <location>
        <begin position="12"/>
        <end position="36"/>
    </location>
</feature>
<organism evidence="2 3">
    <name type="scientific">Alcaligenes pakistanensis</name>
    <dbReference type="NCBI Taxonomy" id="1482717"/>
    <lineage>
        <taxon>Bacteria</taxon>
        <taxon>Pseudomonadati</taxon>
        <taxon>Pseudomonadota</taxon>
        <taxon>Betaproteobacteria</taxon>
        <taxon>Burkholderiales</taxon>
        <taxon>Alcaligenaceae</taxon>
        <taxon>Alcaligenes</taxon>
    </lineage>
</organism>
<feature type="transmembrane region" description="Helical" evidence="1">
    <location>
        <begin position="190"/>
        <end position="214"/>
    </location>
</feature>
<dbReference type="RefSeq" id="WP_189391454.1">
    <property type="nucleotide sequence ID" value="NZ_BMZN01000002.1"/>
</dbReference>